<proteinExistence type="predicted"/>
<reference evidence="1 2" key="1">
    <citation type="submission" date="2016-06" db="EMBL/GenBank/DDBJ databases">
        <authorList>
            <person name="Kjaerup R.B."/>
            <person name="Dalgaard T.S."/>
            <person name="Juul-Madsen H.R."/>
        </authorList>
    </citation>
    <scope>NUCLEOTIDE SEQUENCE [LARGE SCALE GENOMIC DNA]</scope>
    <source>
        <strain evidence="1">3</strain>
    </source>
</reference>
<sequence>MNETRLCAIEQIEQFLSASASIEFSATGDDSERMGTSVAYSHALITLGGANGSGACCTGTCSYSRAQVMRLVTRWHRNRLASVPMAKGCSRP</sequence>
<protein>
    <submittedName>
        <fullName evidence="1">Integrase catalytic region</fullName>
    </submittedName>
</protein>
<evidence type="ECO:0000313" key="2">
    <source>
        <dbReference type="Proteomes" id="UP000199169"/>
    </source>
</evidence>
<gene>
    <name evidence="1" type="ORF">ACCAA_20075</name>
</gene>
<dbReference type="EMBL" id="FLQX01000094">
    <property type="protein sequence ID" value="SBT04976.1"/>
    <property type="molecule type" value="Genomic_DNA"/>
</dbReference>
<dbReference type="AlphaFoldDB" id="A0A1A8XJW3"/>
<organism evidence="1 2">
    <name type="scientific">Candidatus Accumulibacter aalborgensis</name>
    <dbReference type="NCBI Taxonomy" id="1860102"/>
    <lineage>
        <taxon>Bacteria</taxon>
        <taxon>Pseudomonadati</taxon>
        <taxon>Pseudomonadota</taxon>
        <taxon>Betaproteobacteria</taxon>
        <taxon>Candidatus Accumulibacter</taxon>
    </lineage>
</organism>
<accession>A0A1A8XJW3</accession>
<dbReference type="Proteomes" id="UP000199169">
    <property type="component" value="Unassembled WGS sequence"/>
</dbReference>
<name>A0A1A8XJW3_9PROT</name>
<evidence type="ECO:0000313" key="1">
    <source>
        <dbReference type="EMBL" id="SBT04976.1"/>
    </source>
</evidence>
<keyword evidence="2" id="KW-1185">Reference proteome</keyword>